<evidence type="ECO:0000259" key="10">
    <source>
        <dbReference type="Pfam" id="PF00696"/>
    </source>
</evidence>
<organism evidence="11 12">
    <name type="scientific">Tenacibaculum jejuense</name>
    <dbReference type="NCBI Taxonomy" id="584609"/>
    <lineage>
        <taxon>Bacteria</taxon>
        <taxon>Pseudomonadati</taxon>
        <taxon>Bacteroidota</taxon>
        <taxon>Flavobacteriia</taxon>
        <taxon>Flavobacteriales</taxon>
        <taxon>Flavobacteriaceae</taxon>
        <taxon>Tenacibaculum</taxon>
    </lineage>
</organism>
<dbReference type="InterPro" id="IPR037528">
    <property type="entry name" value="ArgB"/>
</dbReference>
<dbReference type="RefSeq" id="WP_095071456.1">
    <property type="nucleotide sequence ID" value="NZ_LT899436.1"/>
</dbReference>
<dbReference type="OrthoDB" id="9803155at2"/>
<gene>
    <name evidence="9 11" type="primary">argB</name>
    <name evidence="11" type="ORF">TJEJU_1873</name>
</gene>
<keyword evidence="6 9" id="KW-0418">Kinase</keyword>
<comment type="catalytic activity">
    <reaction evidence="8 9">
        <text>N-acetyl-L-glutamate + ATP = N-acetyl-L-glutamyl 5-phosphate + ADP</text>
        <dbReference type="Rhea" id="RHEA:14629"/>
        <dbReference type="ChEBI" id="CHEBI:30616"/>
        <dbReference type="ChEBI" id="CHEBI:44337"/>
        <dbReference type="ChEBI" id="CHEBI:57936"/>
        <dbReference type="ChEBI" id="CHEBI:456216"/>
        <dbReference type="EC" id="2.7.2.8"/>
    </reaction>
</comment>
<dbReference type="NCBIfam" id="TIGR00761">
    <property type="entry name" value="argB"/>
    <property type="match status" value="1"/>
</dbReference>
<dbReference type="KEGG" id="tje:TJEJU_1873"/>
<keyword evidence="4 9" id="KW-0808">Transferase</keyword>
<evidence type="ECO:0000256" key="6">
    <source>
        <dbReference type="ARBA" id="ARBA00022777"/>
    </source>
</evidence>
<comment type="similarity">
    <text evidence="9">Belongs to the acetylglutamate kinase family. ArgB subfamily.</text>
</comment>
<keyword evidence="3 9" id="KW-0028">Amino-acid biosynthesis</keyword>
<dbReference type="PIRSF" id="PIRSF000728">
    <property type="entry name" value="NAGK"/>
    <property type="match status" value="1"/>
</dbReference>
<dbReference type="GO" id="GO:0005737">
    <property type="term" value="C:cytoplasm"/>
    <property type="evidence" value="ECO:0007669"/>
    <property type="project" value="UniProtKB-SubCell"/>
</dbReference>
<dbReference type="CDD" id="cd04238">
    <property type="entry name" value="AAK_NAGK-like"/>
    <property type="match status" value="1"/>
</dbReference>
<dbReference type="InterPro" id="IPR004662">
    <property type="entry name" value="AcgluKinase_fam"/>
</dbReference>
<dbReference type="InterPro" id="IPR036393">
    <property type="entry name" value="AceGlu_kinase-like_sf"/>
</dbReference>
<evidence type="ECO:0000256" key="5">
    <source>
        <dbReference type="ARBA" id="ARBA00022741"/>
    </source>
</evidence>
<keyword evidence="7 9" id="KW-0067">ATP-binding</keyword>
<sequence>MQELKIIKIGGNVINNEKLLSDFLDDFAKLESPKILVHGGGRAASELSVKMGINPKMINGRRITDTDTLEIITMVYGGKINKNIVAQLQARKCNSIGFSGADGNTIVSVKRPVTTIDYGFVGDVVEINTETSRILLDHKISPIFCAITHDENGQLLNTNADTIAAELAIALSKSYKVALYYCFEKNGVLTDITDDDSVVEKINEKIFEDLKREEIINEGMLPKIHNCLQAIKRGVNSVHIGNNAMPFNTNVKCTTFQQ</sequence>
<dbReference type="HAMAP" id="MF_00082">
    <property type="entry name" value="ArgB"/>
    <property type="match status" value="1"/>
</dbReference>
<dbReference type="GO" id="GO:0003991">
    <property type="term" value="F:acetylglutamate kinase activity"/>
    <property type="evidence" value="ECO:0007669"/>
    <property type="project" value="UniProtKB-UniRule"/>
</dbReference>
<accession>A0A238U8Q7</accession>
<dbReference type="Proteomes" id="UP000215214">
    <property type="component" value="Chromosome TJEJU"/>
</dbReference>
<protein>
    <recommendedName>
        <fullName evidence="9">Acetylglutamate kinase</fullName>
        <ecNumber evidence="9">2.7.2.8</ecNumber>
    </recommendedName>
    <alternativeName>
        <fullName evidence="9">N-acetyl-L-glutamate 5-phosphotransferase</fullName>
    </alternativeName>
    <alternativeName>
        <fullName evidence="9">NAG kinase</fullName>
        <shortName evidence="9">NAGK</shortName>
    </alternativeName>
</protein>
<dbReference type="InterPro" id="IPR001048">
    <property type="entry name" value="Asp/Glu/Uridylate_kinase"/>
</dbReference>
<evidence type="ECO:0000256" key="8">
    <source>
        <dbReference type="ARBA" id="ARBA00048141"/>
    </source>
</evidence>
<proteinExistence type="inferred from homology"/>
<evidence type="ECO:0000256" key="4">
    <source>
        <dbReference type="ARBA" id="ARBA00022679"/>
    </source>
</evidence>
<dbReference type="PANTHER" id="PTHR23342">
    <property type="entry name" value="N-ACETYLGLUTAMATE SYNTHASE"/>
    <property type="match status" value="1"/>
</dbReference>
<dbReference type="Pfam" id="PF00696">
    <property type="entry name" value="AA_kinase"/>
    <property type="match status" value="1"/>
</dbReference>
<dbReference type="AlphaFoldDB" id="A0A238U8Q7"/>
<dbReference type="UniPathway" id="UPA00068">
    <property type="reaction ID" value="UER00107"/>
</dbReference>
<dbReference type="GO" id="GO:0005524">
    <property type="term" value="F:ATP binding"/>
    <property type="evidence" value="ECO:0007669"/>
    <property type="project" value="UniProtKB-UniRule"/>
</dbReference>
<evidence type="ECO:0000256" key="9">
    <source>
        <dbReference type="HAMAP-Rule" id="MF_00082"/>
    </source>
</evidence>
<evidence type="ECO:0000313" key="11">
    <source>
        <dbReference type="EMBL" id="SNR15579.1"/>
    </source>
</evidence>
<evidence type="ECO:0000256" key="7">
    <source>
        <dbReference type="ARBA" id="ARBA00022840"/>
    </source>
</evidence>
<dbReference type="EC" id="2.7.2.8" evidence="9"/>
<feature type="binding site" evidence="9">
    <location>
        <position position="157"/>
    </location>
    <ligand>
        <name>substrate</name>
    </ligand>
</feature>
<keyword evidence="2 9" id="KW-0055">Arginine biosynthesis</keyword>
<dbReference type="SUPFAM" id="SSF53633">
    <property type="entry name" value="Carbamate kinase-like"/>
    <property type="match status" value="1"/>
</dbReference>
<evidence type="ECO:0000313" key="12">
    <source>
        <dbReference type="Proteomes" id="UP000215214"/>
    </source>
</evidence>
<feature type="site" description="Transition state stabilizer" evidence="9">
    <location>
        <position position="8"/>
    </location>
</feature>
<feature type="binding site" evidence="9">
    <location>
        <position position="62"/>
    </location>
    <ligand>
        <name>substrate</name>
    </ligand>
</feature>
<keyword evidence="9" id="KW-0963">Cytoplasm</keyword>
<evidence type="ECO:0000256" key="2">
    <source>
        <dbReference type="ARBA" id="ARBA00022571"/>
    </source>
</evidence>
<reference evidence="11 12" key="1">
    <citation type="submission" date="2017-07" db="EMBL/GenBank/DDBJ databases">
        <authorList>
            <person name="Sun Z.S."/>
            <person name="Albrecht U."/>
            <person name="Echele G."/>
            <person name="Lee C.C."/>
        </authorList>
    </citation>
    <scope>NUCLEOTIDE SEQUENCE [LARGE SCALE GENOMIC DNA]</scope>
    <source>
        <strain evidence="12">type strain: KCTC 22618</strain>
    </source>
</reference>
<feature type="domain" description="Aspartate/glutamate/uridylate kinase" evidence="10">
    <location>
        <begin position="4"/>
        <end position="242"/>
    </location>
</feature>
<comment type="pathway">
    <text evidence="1 9">Amino-acid biosynthesis; L-arginine biosynthesis; N(2)-acetyl-L-ornithine from L-glutamate: step 2/4.</text>
</comment>
<keyword evidence="5 9" id="KW-0547">Nucleotide-binding</keyword>
<dbReference type="EMBL" id="LT899436">
    <property type="protein sequence ID" value="SNR15579.1"/>
    <property type="molecule type" value="Genomic_DNA"/>
</dbReference>
<comment type="subcellular location">
    <subcellularLocation>
        <location evidence="9">Cytoplasm</location>
    </subcellularLocation>
</comment>
<evidence type="ECO:0000256" key="1">
    <source>
        <dbReference type="ARBA" id="ARBA00004828"/>
    </source>
</evidence>
<keyword evidence="12" id="KW-1185">Reference proteome</keyword>
<comment type="function">
    <text evidence="9">Catalyzes the ATP-dependent phosphorylation of N-acetyl-L-glutamate.</text>
</comment>
<dbReference type="GO" id="GO:0042450">
    <property type="term" value="P:L-arginine biosynthetic process via ornithine"/>
    <property type="evidence" value="ECO:0007669"/>
    <property type="project" value="UniProtKB-UniRule"/>
</dbReference>
<name>A0A238U8Q7_9FLAO</name>
<dbReference type="PANTHER" id="PTHR23342:SF0">
    <property type="entry name" value="N-ACETYLGLUTAMATE SYNTHASE, MITOCHONDRIAL"/>
    <property type="match status" value="1"/>
</dbReference>
<evidence type="ECO:0000256" key="3">
    <source>
        <dbReference type="ARBA" id="ARBA00022605"/>
    </source>
</evidence>
<feature type="binding site" evidence="9">
    <location>
        <begin position="40"/>
        <end position="41"/>
    </location>
    <ligand>
        <name>substrate</name>
    </ligand>
</feature>
<dbReference type="Gene3D" id="3.40.1160.10">
    <property type="entry name" value="Acetylglutamate kinase-like"/>
    <property type="match status" value="1"/>
</dbReference>
<feature type="site" description="Transition state stabilizer" evidence="9">
    <location>
        <position position="223"/>
    </location>
</feature>